<feature type="region of interest" description="Disordered" evidence="2">
    <location>
        <begin position="47"/>
        <end position="102"/>
    </location>
</feature>
<dbReference type="OMA" id="GNAAAHM"/>
<feature type="coiled-coil region" evidence="1">
    <location>
        <begin position="131"/>
        <end position="176"/>
    </location>
</feature>
<keyword evidence="5" id="KW-1185">Reference proteome</keyword>
<evidence type="ECO:0000256" key="1">
    <source>
        <dbReference type="SAM" id="Coils"/>
    </source>
</evidence>
<feature type="region of interest" description="Disordered" evidence="2">
    <location>
        <begin position="193"/>
        <end position="319"/>
    </location>
</feature>
<dbReference type="PANTHER" id="PTHR36764:SF1">
    <property type="entry name" value="TRNA (ILE)-LYSIDINE SYNTHASE"/>
    <property type="match status" value="1"/>
</dbReference>
<dbReference type="GO" id="GO:0009507">
    <property type="term" value="C:chloroplast"/>
    <property type="evidence" value="ECO:0007669"/>
    <property type="project" value="TreeGrafter"/>
</dbReference>
<sequence>MVAISLYRGKLHKVPDVPRKWLTPTPTLSAKEFKTLLHRRAKALARLNSSTSNPNPNPDLQFLHHKQPQPHNHASVGDDIDQLLGVDPVGEGHGKKENGGREVELVGEDVIKPKLDDDQMKVIDLNPNSEMISKEERKREIEEKLKILNAKKHDLVQSLKQILNAEEQLKRRSSEQGMATQAQVSLQVDVTFDSGSMSRHPTPRIGSDGILRDGEGREAYDASNHNIHPRNYLRMSSVSPSSDSPHRRPFHSAAPHASRATLGPSASPSRFAPTGQQGNSASLPTVSASGTNYMASSPSPAASGGTSVFKDGRHVSPWK</sequence>
<reference evidence="3" key="1">
    <citation type="journal article" date="2016" name="Nat. Genet.">
        <title>A high-quality carrot genome assembly provides new insights into carotenoid accumulation and asterid genome evolution.</title>
        <authorList>
            <person name="Iorizzo M."/>
            <person name="Ellison S."/>
            <person name="Senalik D."/>
            <person name="Zeng P."/>
            <person name="Satapoomin P."/>
            <person name="Huang J."/>
            <person name="Bowman M."/>
            <person name="Iovene M."/>
            <person name="Sanseverino W."/>
            <person name="Cavagnaro P."/>
            <person name="Yildiz M."/>
            <person name="Macko-Podgorni A."/>
            <person name="Moranska E."/>
            <person name="Grzebelus E."/>
            <person name="Grzebelus D."/>
            <person name="Ashrafi H."/>
            <person name="Zheng Z."/>
            <person name="Cheng S."/>
            <person name="Spooner D."/>
            <person name="Van Deynze A."/>
            <person name="Simon P."/>
        </authorList>
    </citation>
    <scope>NUCLEOTIDE SEQUENCE [LARGE SCALE GENOMIC DNA]</scope>
    <source>
        <tissue evidence="3">Leaf</tissue>
    </source>
</reference>
<evidence type="ECO:0000313" key="4">
    <source>
        <dbReference type="EMBL" id="WOG99533.1"/>
    </source>
</evidence>
<dbReference type="AlphaFoldDB" id="A0A162A0M2"/>
<evidence type="ECO:0000313" key="5">
    <source>
        <dbReference type="Proteomes" id="UP000077755"/>
    </source>
</evidence>
<dbReference type="Proteomes" id="UP000077755">
    <property type="component" value="Chromosome 5"/>
</dbReference>
<gene>
    <name evidence="3" type="ORF">DCAR_016525</name>
    <name evidence="4" type="ORF">DCAR_0518886</name>
</gene>
<reference evidence="4" key="2">
    <citation type="submission" date="2022-03" db="EMBL/GenBank/DDBJ databases">
        <title>Draft title - Genomic analysis of global carrot germplasm unveils the trajectory of domestication and the origin of high carotenoid orange carrot.</title>
        <authorList>
            <person name="Iorizzo M."/>
            <person name="Ellison S."/>
            <person name="Senalik D."/>
            <person name="Macko-Podgorni A."/>
            <person name="Grzebelus D."/>
            <person name="Bostan H."/>
            <person name="Rolling W."/>
            <person name="Curaba J."/>
            <person name="Simon P."/>
        </authorList>
    </citation>
    <scope>NUCLEOTIDE SEQUENCE</scope>
    <source>
        <tissue evidence="4">Leaf</tissue>
    </source>
</reference>
<feature type="compositionally biased region" description="Polar residues" evidence="2">
    <location>
        <begin position="264"/>
        <end position="294"/>
    </location>
</feature>
<protein>
    <submittedName>
        <fullName evidence="3">Uncharacterized protein</fullName>
    </submittedName>
</protein>
<proteinExistence type="predicted"/>
<dbReference type="Gramene" id="KZM93280">
    <property type="protein sequence ID" value="KZM93280"/>
    <property type="gene ID" value="DCAR_016525"/>
</dbReference>
<dbReference type="OrthoDB" id="1922268at2759"/>
<evidence type="ECO:0000256" key="2">
    <source>
        <dbReference type="SAM" id="MobiDB-lite"/>
    </source>
</evidence>
<dbReference type="PANTHER" id="PTHR36764">
    <property type="entry name" value="TRNA (ILE)-LYSIDINE SYNTHASE"/>
    <property type="match status" value="1"/>
</dbReference>
<evidence type="ECO:0000313" key="3">
    <source>
        <dbReference type="EMBL" id="KZM93280.1"/>
    </source>
</evidence>
<feature type="compositionally biased region" description="Basic and acidic residues" evidence="2">
    <location>
        <begin position="90"/>
        <end position="102"/>
    </location>
</feature>
<feature type="compositionally biased region" description="Basic and acidic residues" evidence="2">
    <location>
        <begin position="310"/>
        <end position="319"/>
    </location>
</feature>
<feature type="compositionally biased region" description="Basic and acidic residues" evidence="2">
    <location>
        <begin position="210"/>
        <end position="220"/>
    </location>
</feature>
<organism evidence="3">
    <name type="scientific">Daucus carota subsp. sativus</name>
    <name type="common">Carrot</name>
    <dbReference type="NCBI Taxonomy" id="79200"/>
    <lineage>
        <taxon>Eukaryota</taxon>
        <taxon>Viridiplantae</taxon>
        <taxon>Streptophyta</taxon>
        <taxon>Embryophyta</taxon>
        <taxon>Tracheophyta</taxon>
        <taxon>Spermatophyta</taxon>
        <taxon>Magnoliopsida</taxon>
        <taxon>eudicotyledons</taxon>
        <taxon>Gunneridae</taxon>
        <taxon>Pentapetalae</taxon>
        <taxon>asterids</taxon>
        <taxon>campanulids</taxon>
        <taxon>Apiales</taxon>
        <taxon>Apiaceae</taxon>
        <taxon>Apioideae</taxon>
        <taxon>Scandiceae</taxon>
        <taxon>Daucinae</taxon>
        <taxon>Daucus</taxon>
        <taxon>Daucus sect. Daucus</taxon>
    </lineage>
</organism>
<dbReference type="EMBL" id="CP093347">
    <property type="protein sequence ID" value="WOG99533.1"/>
    <property type="molecule type" value="Genomic_DNA"/>
</dbReference>
<accession>A0A162A0M2</accession>
<dbReference type="STRING" id="79200.A0A162A0M2"/>
<keyword evidence="1" id="KW-0175">Coiled coil</keyword>
<feature type="compositionally biased region" description="Low complexity" evidence="2">
    <location>
        <begin position="234"/>
        <end position="243"/>
    </location>
</feature>
<dbReference type="EMBL" id="LNRQ01000005">
    <property type="protein sequence ID" value="KZM93280.1"/>
    <property type="molecule type" value="Genomic_DNA"/>
</dbReference>
<name>A0A162A0M2_DAUCS</name>
<dbReference type="KEGG" id="dcr:108220034"/>